<evidence type="ECO:0000313" key="2">
    <source>
        <dbReference type="Proteomes" id="UP000190016"/>
    </source>
</evidence>
<name>A0ABX3N310_9FLAO</name>
<comment type="caution">
    <text evidence="1">The sequence shown here is derived from an EMBL/GenBank/DDBJ whole genome shotgun (WGS) entry which is preliminary data.</text>
</comment>
<gene>
    <name evidence="1" type="ORF">BB021_16990</name>
</gene>
<dbReference type="EMBL" id="MBDS01000020">
    <property type="protein sequence ID" value="OPB84438.1"/>
    <property type="molecule type" value="Genomic_DNA"/>
</dbReference>
<protein>
    <submittedName>
        <fullName evidence="1">Uncharacterized protein</fullName>
    </submittedName>
</protein>
<proteinExistence type="predicted"/>
<accession>A0ABX3N310</accession>
<sequence>MIFNGTKDDIPPMYGAGVVEAFQLESEIEHTNMQMHNVTMTDSVLQKLFFDYLDKMGLSGKVSLIKQINGNNYPITKNSDGTINNNSTNPCKN</sequence>
<keyword evidence="2" id="KW-1185">Reference proteome</keyword>
<dbReference type="RefSeq" id="WP_078779796.1">
    <property type="nucleotide sequence ID" value="NZ_MBDS01000020.1"/>
</dbReference>
<reference evidence="1 2" key="1">
    <citation type="submission" date="2016-07" db="EMBL/GenBank/DDBJ databases">
        <title>Revisiting the Taxonomy of the Elizabethkingia Genus based on Whole-Genome Sequencing, Optical Mapping, and MALDI-TOF.</title>
        <authorList>
            <person name="Nicholson A.C."/>
        </authorList>
    </citation>
    <scope>NUCLEOTIDE SEQUENCE [LARGE SCALE GENOMIC DNA]</scope>
    <source>
        <strain evidence="1 2">C1558</strain>
    </source>
</reference>
<organism evidence="1 2">
    <name type="scientific">Elizabethkingia ursingii</name>
    <dbReference type="NCBI Taxonomy" id="1756150"/>
    <lineage>
        <taxon>Bacteria</taxon>
        <taxon>Pseudomonadati</taxon>
        <taxon>Bacteroidota</taxon>
        <taxon>Flavobacteriia</taxon>
        <taxon>Flavobacteriales</taxon>
        <taxon>Weeksellaceae</taxon>
        <taxon>Elizabethkingia</taxon>
    </lineage>
</organism>
<dbReference type="Proteomes" id="UP000190016">
    <property type="component" value="Unassembled WGS sequence"/>
</dbReference>
<evidence type="ECO:0000313" key="1">
    <source>
        <dbReference type="EMBL" id="OPB84438.1"/>
    </source>
</evidence>